<proteinExistence type="predicted"/>
<accession>A0A6J4JN96</accession>
<name>A0A6J4JN96_9PROT</name>
<evidence type="ECO:0000313" key="1">
    <source>
        <dbReference type="EMBL" id="CAA9282969.1"/>
    </source>
</evidence>
<sequence>MDADLIVLDTLARTFGADAGASVLQAVVRAAEQGDMAAARIVLDRAWPVRRGRPVRLELPAMRTGADLAAALGDLGPAEEGAAVAAVLEAQRRAIETQELERRIAILEAAKESGA</sequence>
<dbReference type="EMBL" id="CADCTL010000291">
    <property type="protein sequence ID" value="CAA9282969.1"/>
    <property type="molecule type" value="Genomic_DNA"/>
</dbReference>
<protein>
    <submittedName>
        <fullName evidence="1">Uncharacterized protein</fullName>
    </submittedName>
</protein>
<reference evidence="1" key="1">
    <citation type="submission" date="2020-02" db="EMBL/GenBank/DDBJ databases">
        <authorList>
            <person name="Meier V. D."/>
        </authorList>
    </citation>
    <scope>NUCLEOTIDE SEQUENCE</scope>
    <source>
        <strain evidence="1">AVDCRST_MAG04</strain>
    </source>
</reference>
<gene>
    <name evidence="1" type="ORF">AVDCRST_MAG04-3875</name>
</gene>
<dbReference type="AlphaFoldDB" id="A0A6J4JN96"/>
<organism evidence="1">
    <name type="scientific">uncultured Acetobacteraceae bacterium</name>
    <dbReference type="NCBI Taxonomy" id="169975"/>
    <lineage>
        <taxon>Bacteria</taxon>
        <taxon>Pseudomonadati</taxon>
        <taxon>Pseudomonadota</taxon>
        <taxon>Alphaproteobacteria</taxon>
        <taxon>Acetobacterales</taxon>
        <taxon>Acetobacteraceae</taxon>
        <taxon>environmental samples</taxon>
    </lineage>
</organism>